<gene>
    <name evidence="2" type="ORF">IW19_01770</name>
</gene>
<organism evidence="2 3">
    <name type="scientific">Flavobacterium reichenbachii</name>
    <dbReference type="NCBI Taxonomy" id="362418"/>
    <lineage>
        <taxon>Bacteria</taxon>
        <taxon>Pseudomonadati</taxon>
        <taxon>Bacteroidota</taxon>
        <taxon>Flavobacteriia</taxon>
        <taxon>Flavobacteriales</taxon>
        <taxon>Flavobacteriaceae</taxon>
        <taxon>Flavobacterium</taxon>
    </lineage>
</organism>
<protein>
    <submittedName>
        <fullName evidence="2">Uncharacterized protein</fullName>
    </submittedName>
</protein>
<feature type="chain" id="PRO_5001801140" evidence="1">
    <location>
        <begin position="24"/>
        <end position="540"/>
    </location>
</feature>
<name>A0A085ZIR7_9FLAO</name>
<sequence length="540" mass="63690">MNIKKIFKPMLFLILFTTSFVKGQNQDNTLQKILDLNLIEQKQVKDFKENQDRIKTKNATSYLYGLFQCQYKNITGGFFSEMGSHDIFDNEKLTEEEQKKENQELTEYLIKLKKCDLVTEKQFNEFQKKINANSYSYKLKLLSEITFEAMKVDYMAPEKLKRFADKLKNNGIVETQYKELIAAIDNEKIKNPIDLLSYCSKSVIIDKKNYSKEPENYLELIHKKTAEIMPELAFSNFEFKIVEDSKMSDEDTKFYDFIVSIQSGGKNYKQNSFYRLYTPSTGKYSAGGIDSQQYYKIFNKILTDLHSPYRLHEIEVYSDNDNLDEKVFGIMALTKEQEKALQESESYFRPSYEDFKNKPTTAQIEKVIEEYQKIGLFAHLSPLQINEAKEKVAEQENRDYNEVLSAFPNMIYWYDTELGNLEDPYAELLKEFSVISKNEFNPTQIINKFDIEKSKKTTLKFKLGTKSYSKVFKINNDWIDVDFFDFVKSIVKENKLKGQFYELYTGGQDAQVVYFTKEQYDYIRANKLLIFWDDKLIEED</sequence>
<evidence type="ECO:0000313" key="2">
    <source>
        <dbReference type="EMBL" id="KFF04331.1"/>
    </source>
</evidence>
<accession>A0A085ZIR7</accession>
<keyword evidence="3" id="KW-1185">Reference proteome</keyword>
<evidence type="ECO:0000256" key="1">
    <source>
        <dbReference type="SAM" id="SignalP"/>
    </source>
</evidence>
<evidence type="ECO:0000313" key="3">
    <source>
        <dbReference type="Proteomes" id="UP000028715"/>
    </source>
</evidence>
<feature type="signal peptide" evidence="1">
    <location>
        <begin position="1"/>
        <end position="23"/>
    </location>
</feature>
<comment type="caution">
    <text evidence="2">The sequence shown here is derived from an EMBL/GenBank/DDBJ whole genome shotgun (WGS) entry which is preliminary data.</text>
</comment>
<reference evidence="2 3" key="1">
    <citation type="submission" date="2014-07" db="EMBL/GenBank/DDBJ databases">
        <title>Genome of Flavobacterium reichenbachii LMG 25512.</title>
        <authorList>
            <person name="Stropko S.J."/>
            <person name="Pipes S.E."/>
            <person name="Newman J.D."/>
        </authorList>
    </citation>
    <scope>NUCLEOTIDE SEQUENCE [LARGE SCALE GENOMIC DNA]</scope>
    <source>
        <strain evidence="2 3">LMG 25512</strain>
    </source>
</reference>
<dbReference type="AlphaFoldDB" id="A0A085ZIR7"/>
<dbReference type="EMBL" id="JPRL01000001">
    <property type="protein sequence ID" value="KFF04331.1"/>
    <property type="molecule type" value="Genomic_DNA"/>
</dbReference>
<dbReference type="eggNOG" id="ENOG50333K0">
    <property type="taxonomic scope" value="Bacteria"/>
</dbReference>
<proteinExistence type="predicted"/>
<dbReference type="Proteomes" id="UP000028715">
    <property type="component" value="Unassembled WGS sequence"/>
</dbReference>
<keyword evidence="1" id="KW-0732">Signal</keyword>